<dbReference type="PANTHER" id="PTHR21301:SF10">
    <property type="entry name" value="REVERSE TRANSCRIPTASE DOMAIN-CONTAINING PROTEIN"/>
    <property type="match status" value="1"/>
</dbReference>
<protein>
    <recommendedName>
        <fullName evidence="1">Reverse transcriptase domain-containing protein</fullName>
    </recommendedName>
</protein>
<dbReference type="Proteomes" id="UP001159405">
    <property type="component" value="Unassembled WGS sequence"/>
</dbReference>
<gene>
    <name evidence="2" type="ORF">PLOB_00016065</name>
</gene>
<accession>A0ABN8MTJ1</accession>
<comment type="caution">
    <text evidence="2">The sequence shown here is derived from an EMBL/GenBank/DDBJ whole genome shotgun (WGS) entry which is preliminary data.</text>
</comment>
<proteinExistence type="predicted"/>
<evidence type="ECO:0000313" key="3">
    <source>
        <dbReference type="Proteomes" id="UP001159405"/>
    </source>
</evidence>
<dbReference type="EMBL" id="CALNXK010000002">
    <property type="protein sequence ID" value="CAH3033771.1"/>
    <property type="molecule type" value="Genomic_DNA"/>
</dbReference>
<keyword evidence="3" id="KW-1185">Reference proteome</keyword>
<evidence type="ECO:0000259" key="1">
    <source>
        <dbReference type="PROSITE" id="PS50878"/>
    </source>
</evidence>
<dbReference type="InterPro" id="IPR000477">
    <property type="entry name" value="RT_dom"/>
</dbReference>
<organism evidence="2 3">
    <name type="scientific">Porites lobata</name>
    <dbReference type="NCBI Taxonomy" id="104759"/>
    <lineage>
        <taxon>Eukaryota</taxon>
        <taxon>Metazoa</taxon>
        <taxon>Cnidaria</taxon>
        <taxon>Anthozoa</taxon>
        <taxon>Hexacorallia</taxon>
        <taxon>Scleractinia</taxon>
        <taxon>Fungiina</taxon>
        <taxon>Poritidae</taxon>
        <taxon>Porites</taxon>
    </lineage>
</organism>
<dbReference type="PANTHER" id="PTHR21301">
    <property type="entry name" value="REVERSE TRANSCRIPTASE"/>
    <property type="match status" value="1"/>
</dbReference>
<name>A0ABN8MTJ1_9CNID</name>
<sequence>MIRRQQGTHTSPVEGLVLLLTFLIDNIYVRFGSSVFRQVIGIPMSTNSAPLLADLFLHTFEYDFMVKTMKQDITKAIQFSNTLRYIDDLFSINNVNFGNCISAIYLSELELKDTST</sequence>
<feature type="domain" description="Reverse transcriptase" evidence="1">
    <location>
        <begin position="1"/>
        <end position="116"/>
    </location>
</feature>
<evidence type="ECO:0000313" key="2">
    <source>
        <dbReference type="EMBL" id="CAH3033771.1"/>
    </source>
</evidence>
<reference evidence="2 3" key="1">
    <citation type="submission" date="2022-05" db="EMBL/GenBank/DDBJ databases">
        <authorList>
            <consortium name="Genoscope - CEA"/>
            <person name="William W."/>
        </authorList>
    </citation>
    <scope>NUCLEOTIDE SEQUENCE [LARGE SCALE GENOMIC DNA]</scope>
</reference>
<dbReference type="PROSITE" id="PS50878">
    <property type="entry name" value="RT_POL"/>
    <property type="match status" value="1"/>
</dbReference>